<feature type="compositionally biased region" description="Basic residues" evidence="1">
    <location>
        <begin position="145"/>
        <end position="155"/>
    </location>
</feature>
<dbReference type="Proteomes" id="UP000494256">
    <property type="component" value="Unassembled WGS sequence"/>
</dbReference>
<comment type="caution">
    <text evidence="2">The sequence shown here is derived from an EMBL/GenBank/DDBJ whole genome shotgun (WGS) entry which is preliminary data.</text>
</comment>
<dbReference type="OrthoDB" id="6612291at2759"/>
<dbReference type="EMBL" id="CADEBD010000422">
    <property type="protein sequence ID" value="CAB3254455.1"/>
    <property type="molecule type" value="Genomic_DNA"/>
</dbReference>
<feature type="region of interest" description="Disordered" evidence="1">
    <location>
        <begin position="309"/>
        <end position="343"/>
    </location>
</feature>
<dbReference type="AlphaFoldDB" id="A0A8S1B4M6"/>
<evidence type="ECO:0000256" key="1">
    <source>
        <dbReference type="SAM" id="MobiDB-lite"/>
    </source>
</evidence>
<feature type="region of interest" description="Disordered" evidence="1">
    <location>
        <begin position="683"/>
        <end position="722"/>
    </location>
</feature>
<sequence length="796" mass="90599">MRRTYGSKKDTTNVIERRDLLQNLNENGAVYDAFSIQNIRQTKRELSCVGSSNTLGVASSKVRKKKFVKRIVKEAEIPCRENTSTSCYLTPDRSLRVNKPLDPFDLLLMSSPARPVQSSSSKVESVASKVKAFDQLIPKKEGRTYTRRKPRKVKKFNYSSTDSSSDSDKENVADSTNITGNTSDIRSHKLQVEPVVNITPKMIDDSINNIVNNLSLLNKLKHKYSMNDSNNKSFKYRNHRLTKNLLSPLLQKSPLCSTPFKVKYRGESIFKFSPIAATNKDCSPKHGTLVENNDDSNCSVILLSKPKLDSPKLKENPQNSESEHNIDEEVDNEIKHPQKESDIEVDKSLEVQETSKIISNDTNTISTVEISSLQTTEIEPLLGFPIDANKKAEDKNENHVISIPHTDDTFDKSSFIDTELSANKADLEERSINNSNDCSIAEIEIAENQSYGDKTNVSNDIENKSDDNTIQHSIDEDENSLYDTCPSEQSSIQTSDDKKQPVILLQRMDESLFFKYYHKMKCEEENSDSNSINYEHDYKDCNDSKKSFNSTDLESDLEENELENKTDNSDVEIELKYDRDDDSEEEKCMSFVTTRRRNEVTSNSRMSIFNESNYSSSTDCDKTVLSNKEIEKPDDNSYIDNKEILVNLESNNADATLDPNKSSEHLDETVLEQETGMSFVTTRSSNMTERRSAIRGKKSSINPQNSRVSDRQSDLHTGSLTQESDMSRFSCLDSKPCIVLQPGKRWERSLSIYRRMTMMTDHFDRSILEEEATSAKGRKYRQSVISTMEMQEFNSK</sequence>
<feature type="compositionally biased region" description="Polar residues" evidence="1">
    <location>
        <begin position="173"/>
        <end position="182"/>
    </location>
</feature>
<evidence type="ECO:0000313" key="2">
    <source>
        <dbReference type="EMBL" id="CAB3254455.1"/>
    </source>
</evidence>
<proteinExistence type="predicted"/>
<reference evidence="2 3" key="1">
    <citation type="submission" date="2020-04" db="EMBL/GenBank/DDBJ databases">
        <authorList>
            <person name="Wallbank WR R."/>
            <person name="Pardo Diaz C."/>
            <person name="Kozak K."/>
            <person name="Martin S."/>
            <person name="Jiggins C."/>
            <person name="Moest M."/>
            <person name="Warren A I."/>
            <person name="Byers J.R.P. K."/>
            <person name="Montejo-Kovacevich G."/>
            <person name="Yen C E."/>
        </authorList>
    </citation>
    <scope>NUCLEOTIDE SEQUENCE [LARGE SCALE GENOMIC DNA]</scope>
</reference>
<feature type="region of interest" description="Disordered" evidence="1">
    <location>
        <begin position="543"/>
        <end position="573"/>
    </location>
</feature>
<organism evidence="2 3">
    <name type="scientific">Arctia plantaginis</name>
    <name type="common">Wood tiger moth</name>
    <name type="synonym">Phalaena plantaginis</name>
    <dbReference type="NCBI Taxonomy" id="874455"/>
    <lineage>
        <taxon>Eukaryota</taxon>
        <taxon>Metazoa</taxon>
        <taxon>Ecdysozoa</taxon>
        <taxon>Arthropoda</taxon>
        <taxon>Hexapoda</taxon>
        <taxon>Insecta</taxon>
        <taxon>Pterygota</taxon>
        <taxon>Neoptera</taxon>
        <taxon>Endopterygota</taxon>
        <taxon>Lepidoptera</taxon>
        <taxon>Glossata</taxon>
        <taxon>Ditrysia</taxon>
        <taxon>Noctuoidea</taxon>
        <taxon>Erebidae</taxon>
        <taxon>Arctiinae</taxon>
        <taxon>Arctia</taxon>
    </lineage>
</organism>
<feature type="region of interest" description="Disordered" evidence="1">
    <location>
        <begin position="141"/>
        <end position="182"/>
    </location>
</feature>
<gene>
    <name evidence="2" type="ORF">APLA_LOCUS14741</name>
</gene>
<feature type="region of interest" description="Disordered" evidence="1">
    <location>
        <begin position="474"/>
        <end position="498"/>
    </location>
</feature>
<evidence type="ECO:0000313" key="3">
    <source>
        <dbReference type="Proteomes" id="UP000494256"/>
    </source>
</evidence>
<name>A0A8S1B4M6_ARCPL</name>
<feature type="compositionally biased region" description="Basic and acidic residues" evidence="1">
    <location>
        <begin position="562"/>
        <end position="573"/>
    </location>
</feature>
<accession>A0A8S1B4M6</accession>
<protein>
    <submittedName>
        <fullName evidence="2">Uncharacterized protein</fullName>
    </submittedName>
</protein>